<evidence type="ECO:0000313" key="9">
    <source>
        <dbReference type="EMBL" id="RKL66842.1"/>
    </source>
</evidence>
<evidence type="ECO:0000256" key="2">
    <source>
        <dbReference type="ARBA" id="ARBA00022448"/>
    </source>
</evidence>
<feature type="domain" description="ABC transmembrane type-1" evidence="8">
    <location>
        <begin position="91"/>
        <end position="303"/>
    </location>
</feature>
<name>A0A3A9K8J2_9BACI</name>
<dbReference type="Gene3D" id="1.20.58.370">
    <property type="entry name" value="MalF N-terminal region-like"/>
    <property type="match status" value="1"/>
</dbReference>
<dbReference type="PANTHER" id="PTHR30193">
    <property type="entry name" value="ABC TRANSPORTER PERMEASE PROTEIN"/>
    <property type="match status" value="1"/>
</dbReference>
<dbReference type="InterPro" id="IPR000515">
    <property type="entry name" value="MetI-like"/>
</dbReference>
<dbReference type="SUPFAM" id="SSF160964">
    <property type="entry name" value="MalF N-terminal region-like"/>
    <property type="match status" value="1"/>
</dbReference>
<feature type="transmembrane region" description="Helical" evidence="7">
    <location>
        <begin position="176"/>
        <end position="199"/>
    </location>
</feature>
<keyword evidence="6 7" id="KW-0472">Membrane</keyword>
<evidence type="ECO:0000313" key="10">
    <source>
        <dbReference type="Proteomes" id="UP000281498"/>
    </source>
</evidence>
<dbReference type="EMBL" id="PDOE01000005">
    <property type="protein sequence ID" value="RKL66842.1"/>
    <property type="molecule type" value="Genomic_DNA"/>
</dbReference>
<keyword evidence="5 7" id="KW-1133">Transmembrane helix</keyword>
<keyword evidence="3" id="KW-1003">Cell membrane</keyword>
<evidence type="ECO:0000256" key="1">
    <source>
        <dbReference type="ARBA" id="ARBA00004651"/>
    </source>
</evidence>
<dbReference type="SUPFAM" id="SSF161098">
    <property type="entry name" value="MetI-like"/>
    <property type="match status" value="1"/>
</dbReference>
<dbReference type="OrthoDB" id="9809173at2"/>
<protein>
    <submittedName>
        <fullName evidence="9">Sugar transporter</fullName>
    </submittedName>
</protein>
<keyword evidence="10" id="KW-1185">Reference proteome</keyword>
<keyword evidence="2 7" id="KW-0813">Transport</keyword>
<dbReference type="Proteomes" id="UP000281498">
    <property type="component" value="Unassembled WGS sequence"/>
</dbReference>
<comment type="similarity">
    <text evidence="7">Belongs to the binding-protein-dependent transport system permease family.</text>
</comment>
<dbReference type="GO" id="GO:0055085">
    <property type="term" value="P:transmembrane transport"/>
    <property type="evidence" value="ECO:0007669"/>
    <property type="project" value="InterPro"/>
</dbReference>
<dbReference type="PROSITE" id="PS50928">
    <property type="entry name" value="ABC_TM1"/>
    <property type="match status" value="1"/>
</dbReference>
<dbReference type="CDD" id="cd06261">
    <property type="entry name" value="TM_PBP2"/>
    <property type="match status" value="1"/>
</dbReference>
<comment type="subcellular location">
    <subcellularLocation>
        <location evidence="1 7">Cell membrane</location>
        <topology evidence="1 7">Multi-pass membrane protein</topology>
    </subcellularLocation>
</comment>
<evidence type="ECO:0000256" key="7">
    <source>
        <dbReference type="RuleBase" id="RU363032"/>
    </source>
</evidence>
<sequence>MAANTSTNEEKPLNSGPEVPLNKKKKWNKEYTWGYLFIAPPLIGFVLFAFLPILYSVYVSFTNYDLYNDPVWIGADNYTRLFFEDALFRKTIVNTFYAAVGIPLGMIVSLGIAMALNQKIRGISIFRTAFFLPAVSSVVAVTLLFRWIFNADFGLLNIGLGFIGIDGPNWLTSETWAMPALIIQGIWGGLGINMILYLAALQGVNRALYEAADIDGGNGWQKFRFITIPSISPTTFFILITSTIGALQDFQRFMIMTEGGPNYSTTTVVYYIYNNAFSYMEMGYASAMAWLLGIIILIITLINFKVAQKWVHY</sequence>
<keyword evidence="9" id="KW-0762">Sugar transport</keyword>
<dbReference type="AlphaFoldDB" id="A0A3A9K8J2"/>
<feature type="transmembrane region" description="Helical" evidence="7">
    <location>
        <begin position="128"/>
        <end position="149"/>
    </location>
</feature>
<organism evidence="9 10">
    <name type="scientific">Salipaludibacillus neizhouensis</name>
    <dbReference type="NCBI Taxonomy" id="885475"/>
    <lineage>
        <taxon>Bacteria</taxon>
        <taxon>Bacillati</taxon>
        <taxon>Bacillota</taxon>
        <taxon>Bacilli</taxon>
        <taxon>Bacillales</taxon>
        <taxon>Bacillaceae</taxon>
    </lineage>
</organism>
<evidence type="ECO:0000256" key="6">
    <source>
        <dbReference type="ARBA" id="ARBA00023136"/>
    </source>
</evidence>
<comment type="caution">
    <text evidence="9">The sequence shown here is derived from an EMBL/GenBank/DDBJ whole genome shotgun (WGS) entry which is preliminary data.</text>
</comment>
<keyword evidence="4 7" id="KW-0812">Transmembrane</keyword>
<gene>
    <name evidence="9" type="ORF">CR203_13495</name>
</gene>
<dbReference type="InterPro" id="IPR035906">
    <property type="entry name" value="MetI-like_sf"/>
</dbReference>
<evidence type="ECO:0000256" key="5">
    <source>
        <dbReference type="ARBA" id="ARBA00022989"/>
    </source>
</evidence>
<dbReference type="Gene3D" id="1.10.3720.10">
    <property type="entry name" value="MetI-like"/>
    <property type="match status" value="1"/>
</dbReference>
<proteinExistence type="inferred from homology"/>
<dbReference type="PANTHER" id="PTHR30193:SF37">
    <property type="entry name" value="INNER MEMBRANE ABC TRANSPORTER PERMEASE PROTEIN YCJO"/>
    <property type="match status" value="1"/>
</dbReference>
<dbReference type="InterPro" id="IPR035277">
    <property type="entry name" value="MalF_N"/>
</dbReference>
<dbReference type="Pfam" id="PF00528">
    <property type="entry name" value="BPD_transp_1"/>
    <property type="match status" value="1"/>
</dbReference>
<feature type="transmembrane region" description="Helical" evidence="7">
    <location>
        <begin position="225"/>
        <end position="247"/>
    </location>
</feature>
<feature type="transmembrane region" description="Helical" evidence="7">
    <location>
        <begin position="284"/>
        <end position="304"/>
    </location>
</feature>
<accession>A0A3A9K8J2</accession>
<feature type="transmembrane region" description="Helical" evidence="7">
    <location>
        <begin position="96"/>
        <end position="116"/>
    </location>
</feature>
<evidence type="ECO:0000256" key="3">
    <source>
        <dbReference type="ARBA" id="ARBA00022475"/>
    </source>
</evidence>
<dbReference type="InterPro" id="IPR051393">
    <property type="entry name" value="ABC_transporter_permease"/>
</dbReference>
<reference evidence="9 10" key="1">
    <citation type="submission" date="2017-10" db="EMBL/GenBank/DDBJ databases">
        <title>Bacillus sp. nov., a halophilic bacterium isolated from a Keqin Lake.</title>
        <authorList>
            <person name="Wang H."/>
        </authorList>
    </citation>
    <scope>NUCLEOTIDE SEQUENCE [LARGE SCALE GENOMIC DNA]</scope>
    <source>
        <strain evidence="9 10">KCTC 13187</strain>
    </source>
</reference>
<evidence type="ECO:0000259" key="8">
    <source>
        <dbReference type="PROSITE" id="PS50928"/>
    </source>
</evidence>
<evidence type="ECO:0000256" key="4">
    <source>
        <dbReference type="ARBA" id="ARBA00022692"/>
    </source>
</evidence>
<dbReference type="RefSeq" id="WP_110934738.1">
    <property type="nucleotide sequence ID" value="NZ_KZ614146.1"/>
</dbReference>
<dbReference type="GO" id="GO:0005886">
    <property type="term" value="C:plasma membrane"/>
    <property type="evidence" value="ECO:0007669"/>
    <property type="project" value="UniProtKB-SubCell"/>
</dbReference>
<feature type="transmembrane region" description="Helical" evidence="7">
    <location>
        <begin position="33"/>
        <end position="58"/>
    </location>
</feature>